<keyword evidence="1" id="KW-1133">Transmembrane helix</keyword>
<evidence type="ECO:0000256" key="1">
    <source>
        <dbReference type="SAM" id="Phobius"/>
    </source>
</evidence>
<protein>
    <submittedName>
        <fullName evidence="2">Uncharacterized protein</fullName>
    </submittedName>
</protein>
<keyword evidence="1" id="KW-0472">Membrane</keyword>
<dbReference type="Proteomes" id="UP000185736">
    <property type="component" value="Unassembled WGS sequence"/>
</dbReference>
<dbReference type="EMBL" id="MSGO01000010">
    <property type="protein sequence ID" value="OLL15408.1"/>
    <property type="molecule type" value="Genomic_DNA"/>
</dbReference>
<organism evidence="2 3">
    <name type="scientific">Actinomyces oris</name>
    <dbReference type="NCBI Taxonomy" id="544580"/>
    <lineage>
        <taxon>Bacteria</taxon>
        <taxon>Bacillati</taxon>
        <taxon>Actinomycetota</taxon>
        <taxon>Actinomycetes</taxon>
        <taxon>Actinomycetales</taxon>
        <taxon>Actinomycetaceae</taxon>
        <taxon>Actinomyces</taxon>
    </lineage>
</organism>
<proteinExistence type="predicted"/>
<name>A0A1Q8I2V0_9ACTO</name>
<sequence>MLFNTLQLLGVPLVILLPLIVTLKIAEWWKMGQQLGTGVRNVRETAAALARRRPVRLVVFALLQSMLVALVYSGFTLAHSMGVSDAAGRNISDGSSFTWTQLWMTITTYSTTAELPRQASLGAMGWLIALNITHVTRAQLLVRILTMPVILIVILAGLSGLSIGVVGLMVLSLAWTHSPGYNMGMVSLYAAWVIILWGIAAVLPACVSRAEQIYNQDAQPQAPQ</sequence>
<feature type="transmembrane region" description="Helical" evidence="1">
    <location>
        <begin position="187"/>
        <end position="207"/>
    </location>
</feature>
<evidence type="ECO:0000313" key="2">
    <source>
        <dbReference type="EMBL" id="OLL15408.1"/>
    </source>
</evidence>
<reference evidence="2 3" key="1">
    <citation type="submission" date="2016-12" db="EMBL/GenBank/DDBJ databases">
        <title>Genomic comparison of strains in the 'Actinomyces naeslundii' group.</title>
        <authorList>
            <person name="Mughal S.R."/>
            <person name="Do T."/>
            <person name="Gilbert S.C."/>
            <person name="Witherden E.A."/>
            <person name="Didelot X."/>
            <person name="Beighton D."/>
        </authorList>
    </citation>
    <scope>NUCLEOTIDE SEQUENCE [LARGE SCALE GENOMIC DNA]</scope>
    <source>
        <strain evidence="2 3">S64C</strain>
    </source>
</reference>
<evidence type="ECO:0000313" key="3">
    <source>
        <dbReference type="Proteomes" id="UP000185736"/>
    </source>
</evidence>
<keyword evidence="1" id="KW-0812">Transmembrane</keyword>
<comment type="caution">
    <text evidence="2">The sequence shown here is derived from an EMBL/GenBank/DDBJ whole genome shotgun (WGS) entry which is preliminary data.</text>
</comment>
<feature type="transmembrane region" description="Helical" evidence="1">
    <location>
        <begin position="6"/>
        <end position="26"/>
    </location>
</feature>
<feature type="transmembrane region" description="Helical" evidence="1">
    <location>
        <begin position="149"/>
        <end position="175"/>
    </location>
</feature>
<accession>A0A1Q8I2V0</accession>
<feature type="transmembrane region" description="Helical" evidence="1">
    <location>
        <begin position="57"/>
        <end position="75"/>
    </location>
</feature>
<dbReference type="AlphaFoldDB" id="A0A1Q8I2V0"/>
<gene>
    <name evidence="2" type="ORF">BKH32_03200</name>
</gene>
<feature type="transmembrane region" description="Helical" evidence="1">
    <location>
        <begin position="123"/>
        <end position="142"/>
    </location>
</feature>